<gene>
    <name evidence="2" type="ORF">JJB07_22910</name>
</gene>
<dbReference type="InterPro" id="IPR025542">
    <property type="entry name" value="YacH"/>
</dbReference>
<reference evidence="2 3" key="1">
    <citation type="submission" date="2021-01" db="EMBL/GenBank/DDBJ databases">
        <title>Tumebacillus sp. strain ITR2 16S ribosomal RNA gene Genome sequencing and assembly.</title>
        <authorList>
            <person name="Kang M."/>
        </authorList>
    </citation>
    <scope>NUCLEOTIDE SEQUENCE [LARGE SCALE GENOMIC DNA]</scope>
    <source>
        <strain evidence="2 3">ITR2</strain>
    </source>
</reference>
<protein>
    <submittedName>
        <fullName evidence="2">UvrB/UvrC motif-containing protein</fullName>
    </submittedName>
</protein>
<comment type="caution">
    <text evidence="2">The sequence shown here is derived from an EMBL/GenBank/DDBJ whole genome shotgun (WGS) entry which is preliminary data.</text>
</comment>
<dbReference type="SUPFAM" id="SSF46600">
    <property type="entry name" value="C-terminal UvrC-binding domain of UvrB"/>
    <property type="match status" value="1"/>
</dbReference>
<dbReference type="RefSeq" id="WP_201638433.1">
    <property type="nucleotide sequence ID" value="NZ_JAEQNB010000011.1"/>
</dbReference>
<evidence type="ECO:0000313" key="3">
    <source>
        <dbReference type="Proteomes" id="UP000602284"/>
    </source>
</evidence>
<organism evidence="2 3">
    <name type="scientific">Tumebacillus amylolyticus</name>
    <dbReference type="NCBI Taxonomy" id="2801339"/>
    <lineage>
        <taxon>Bacteria</taxon>
        <taxon>Bacillati</taxon>
        <taxon>Bacillota</taxon>
        <taxon>Bacilli</taxon>
        <taxon>Bacillales</taxon>
        <taxon>Alicyclobacillaceae</taxon>
        <taxon>Tumebacillus</taxon>
    </lineage>
</organism>
<dbReference type="PANTHER" id="PTHR38430">
    <property type="entry name" value="PROTEIN-ARGININE KINASE ACTIVATOR PROTEIN"/>
    <property type="match status" value="1"/>
</dbReference>
<evidence type="ECO:0000259" key="1">
    <source>
        <dbReference type="PROSITE" id="PS50151"/>
    </source>
</evidence>
<keyword evidence="3" id="KW-1185">Reference proteome</keyword>
<dbReference type="EMBL" id="JAEQNB010000011">
    <property type="protein sequence ID" value="MBL0389446.1"/>
    <property type="molecule type" value="Genomic_DNA"/>
</dbReference>
<dbReference type="InterPro" id="IPR036876">
    <property type="entry name" value="UVR_dom_sf"/>
</dbReference>
<dbReference type="PROSITE" id="PS50151">
    <property type="entry name" value="UVR"/>
    <property type="match status" value="1"/>
</dbReference>
<accession>A0ABS1JGP4</accession>
<dbReference type="InterPro" id="IPR001943">
    <property type="entry name" value="UVR_dom"/>
</dbReference>
<sequence>MICQECNQRDATVHFTKILNNSKQEIHLCETCAREKGDVMMKTFGGPGLGTNPFGETAFSFQNLLSGLLGFETQGHTPMSKGIQAQQPGPVRCATCGLTYPQFAQLGRFGCGDCYTHFASHLEPLVRRIHGGATSHTGKVPQRAGGRIKVQKQIEGLRVELQQKIQAEQFEEAAILRDRIRGMEQDMKSGPQGEV</sequence>
<feature type="domain" description="UVR" evidence="1">
    <location>
        <begin position="151"/>
        <end position="186"/>
    </location>
</feature>
<proteinExistence type="predicted"/>
<name>A0ABS1JGP4_9BACL</name>
<dbReference type="Pfam" id="PF02151">
    <property type="entry name" value="UVR"/>
    <property type="match status" value="1"/>
</dbReference>
<dbReference type="Proteomes" id="UP000602284">
    <property type="component" value="Unassembled WGS sequence"/>
</dbReference>
<dbReference type="PIRSF" id="PIRSF015034">
    <property type="entry name" value="YacH"/>
    <property type="match status" value="1"/>
</dbReference>
<dbReference type="PANTHER" id="PTHR38430:SF1">
    <property type="entry name" value="PROTEIN-ARGININE KINASE ACTIVATOR PROTEIN"/>
    <property type="match status" value="1"/>
</dbReference>
<evidence type="ECO:0000313" key="2">
    <source>
        <dbReference type="EMBL" id="MBL0389446.1"/>
    </source>
</evidence>